<keyword evidence="3" id="KW-1185">Reference proteome</keyword>
<protein>
    <submittedName>
        <fullName evidence="2">Uncharacterized protein</fullName>
    </submittedName>
</protein>
<feature type="transmembrane region" description="Helical" evidence="1">
    <location>
        <begin position="41"/>
        <end position="61"/>
    </location>
</feature>
<comment type="caution">
    <text evidence="2">The sequence shown here is derived from an EMBL/GenBank/DDBJ whole genome shotgun (WGS) entry which is preliminary data.</text>
</comment>
<keyword evidence="1" id="KW-1133">Transmembrane helix</keyword>
<feature type="transmembrane region" description="Helical" evidence="1">
    <location>
        <begin position="162"/>
        <end position="181"/>
    </location>
</feature>
<gene>
    <name evidence="2" type="ORF">CFP56_033161</name>
</gene>
<name>A0AAW0MBJ0_QUESU</name>
<keyword evidence="1" id="KW-0472">Membrane</keyword>
<dbReference type="AlphaFoldDB" id="A0AAW0MBJ0"/>
<accession>A0AAW0MBJ0</accession>
<evidence type="ECO:0000256" key="1">
    <source>
        <dbReference type="SAM" id="Phobius"/>
    </source>
</evidence>
<dbReference type="PANTHER" id="PTHR31513">
    <property type="entry name" value="EPHRIN TYPE-B RECEPTOR"/>
    <property type="match status" value="1"/>
</dbReference>
<proteinExistence type="predicted"/>
<dbReference type="PANTHER" id="PTHR31513:SF1">
    <property type="entry name" value="EPHRIN TYPE-B RECEPTOR"/>
    <property type="match status" value="1"/>
</dbReference>
<feature type="non-terminal residue" evidence="2">
    <location>
        <position position="366"/>
    </location>
</feature>
<dbReference type="EMBL" id="PKMF04000005">
    <property type="protein sequence ID" value="KAK7860618.1"/>
    <property type="molecule type" value="Genomic_DNA"/>
</dbReference>
<keyword evidence="1" id="KW-0812">Transmembrane</keyword>
<organism evidence="2 3">
    <name type="scientific">Quercus suber</name>
    <name type="common">Cork oak</name>
    <dbReference type="NCBI Taxonomy" id="58331"/>
    <lineage>
        <taxon>Eukaryota</taxon>
        <taxon>Viridiplantae</taxon>
        <taxon>Streptophyta</taxon>
        <taxon>Embryophyta</taxon>
        <taxon>Tracheophyta</taxon>
        <taxon>Spermatophyta</taxon>
        <taxon>Magnoliopsida</taxon>
        <taxon>eudicotyledons</taxon>
        <taxon>Gunneridae</taxon>
        <taxon>Pentapetalae</taxon>
        <taxon>rosids</taxon>
        <taxon>fabids</taxon>
        <taxon>Fagales</taxon>
        <taxon>Fagaceae</taxon>
        <taxon>Quercus</taxon>
    </lineage>
</organism>
<reference evidence="2 3" key="1">
    <citation type="journal article" date="2018" name="Sci. Data">
        <title>The draft genome sequence of cork oak.</title>
        <authorList>
            <person name="Ramos A.M."/>
            <person name="Usie A."/>
            <person name="Barbosa P."/>
            <person name="Barros P.M."/>
            <person name="Capote T."/>
            <person name="Chaves I."/>
            <person name="Simoes F."/>
            <person name="Abreu I."/>
            <person name="Carrasquinho I."/>
            <person name="Faro C."/>
            <person name="Guimaraes J.B."/>
            <person name="Mendonca D."/>
            <person name="Nobrega F."/>
            <person name="Rodrigues L."/>
            <person name="Saibo N.J.M."/>
            <person name="Varela M.C."/>
            <person name="Egas C."/>
            <person name="Matos J."/>
            <person name="Miguel C.M."/>
            <person name="Oliveira M.M."/>
            <person name="Ricardo C.P."/>
            <person name="Goncalves S."/>
        </authorList>
    </citation>
    <scope>NUCLEOTIDE SEQUENCE [LARGE SCALE GENOMIC DNA]</scope>
    <source>
        <strain evidence="3">cv. HL8</strain>
    </source>
</reference>
<evidence type="ECO:0000313" key="3">
    <source>
        <dbReference type="Proteomes" id="UP000237347"/>
    </source>
</evidence>
<sequence length="366" mass="42076">MIDEQDTAVIDEREYNKSMRYHMSHCYTALEELIYTFGGPWLFGFLLMGLLVLLALVLGATRMKFVGVDELPGPAPTQHGSEIDHSFPFLESLNKVLETNRAEESQSHVHRMYFMGPNTFSEPWHLPHTPPEQIKEILYEDAFNRFVDKINAIAAYQWWEGAIYSILSVLAYPLAWSWQLWRRRLKLQRLHELVRSEYDYACLRSCRSRALYEGIKVCFCTSSAATSDLMLAYVDFFLGGDEKRTDLPPRLHLRFPMLLPFGGDGSYMAPFSLYSNNILTSLMSQSVPPTTWYRLVAGLNAQLHLVRHVTFQPVLRWLETHANPALGVHRIHVDLAWFQATACGYLQYGLLVHAIEEENDPDLVGL</sequence>
<dbReference type="Proteomes" id="UP000237347">
    <property type="component" value="Unassembled WGS sequence"/>
</dbReference>
<evidence type="ECO:0000313" key="2">
    <source>
        <dbReference type="EMBL" id="KAK7860618.1"/>
    </source>
</evidence>